<keyword evidence="5" id="KW-1185">Reference proteome</keyword>
<name>A0A6A6K228_HEVBR</name>
<dbReference type="Gene3D" id="2.40.70.10">
    <property type="entry name" value="Acid Proteases"/>
    <property type="match status" value="1"/>
</dbReference>
<dbReference type="InterPro" id="IPR021109">
    <property type="entry name" value="Peptidase_aspartic_dom_sf"/>
</dbReference>
<feature type="region of interest" description="Disordered" evidence="2">
    <location>
        <begin position="579"/>
        <end position="714"/>
    </location>
</feature>
<protein>
    <recommendedName>
        <fullName evidence="3">Retrotransposon gag domain-containing protein</fullName>
    </recommendedName>
</protein>
<dbReference type="Pfam" id="PF13975">
    <property type="entry name" value="gag-asp_proteas"/>
    <property type="match status" value="1"/>
</dbReference>
<feature type="compositionally biased region" description="Basic and acidic residues" evidence="2">
    <location>
        <begin position="327"/>
        <end position="350"/>
    </location>
</feature>
<organism evidence="4 5">
    <name type="scientific">Hevea brasiliensis</name>
    <name type="common">Para rubber tree</name>
    <name type="synonym">Siphonia brasiliensis</name>
    <dbReference type="NCBI Taxonomy" id="3981"/>
    <lineage>
        <taxon>Eukaryota</taxon>
        <taxon>Viridiplantae</taxon>
        <taxon>Streptophyta</taxon>
        <taxon>Embryophyta</taxon>
        <taxon>Tracheophyta</taxon>
        <taxon>Spermatophyta</taxon>
        <taxon>Magnoliopsida</taxon>
        <taxon>eudicotyledons</taxon>
        <taxon>Gunneridae</taxon>
        <taxon>Pentapetalae</taxon>
        <taxon>rosids</taxon>
        <taxon>fabids</taxon>
        <taxon>Malpighiales</taxon>
        <taxon>Euphorbiaceae</taxon>
        <taxon>Crotonoideae</taxon>
        <taxon>Micrandreae</taxon>
        <taxon>Hevea</taxon>
    </lineage>
</organism>
<dbReference type="InterPro" id="IPR001969">
    <property type="entry name" value="Aspartic_peptidase_AS"/>
</dbReference>
<feature type="coiled-coil region" evidence="1">
    <location>
        <begin position="60"/>
        <end position="134"/>
    </location>
</feature>
<proteinExistence type="predicted"/>
<dbReference type="CDD" id="cd00303">
    <property type="entry name" value="retropepsin_like"/>
    <property type="match status" value="1"/>
</dbReference>
<accession>A0A6A6K228</accession>
<evidence type="ECO:0000256" key="2">
    <source>
        <dbReference type="SAM" id="MobiDB-lite"/>
    </source>
</evidence>
<dbReference type="GO" id="GO:0006508">
    <property type="term" value="P:proteolysis"/>
    <property type="evidence" value="ECO:0007669"/>
    <property type="project" value="InterPro"/>
</dbReference>
<comment type="caution">
    <text evidence="4">The sequence shown here is derived from an EMBL/GenBank/DDBJ whole genome shotgun (WGS) entry which is preliminary data.</text>
</comment>
<feature type="region of interest" description="Disordered" evidence="2">
    <location>
        <begin position="1"/>
        <end position="39"/>
    </location>
</feature>
<dbReference type="Proteomes" id="UP000467840">
    <property type="component" value="Unassembled WGS sequence"/>
</dbReference>
<feature type="region of interest" description="Disordered" evidence="2">
    <location>
        <begin position="327"/>
        <end position="374"/>
    </location>
</feature>
<dbReference type="AlphaFoldDB" id="A0A6A6K228"/>
<dbReference type="InterPro" id="IPR005162">
    <property type="entry name" value="Retrotrans_gag_dom"/>
</dbReference>
<sequence length="714" mass="80505">MSDPSEIVPGTSCAPTVVEQGSRRRRGKSRDPSRAREELGDIETRLAKIELHLIDGDEKIEELDTRMEELDRGMDEFREEMQGALNQAIDKVMGEGESLKISFSNEVAALREENRFLREELDRVLGKVKDMEEQMSLVRMAILQGSVVGAATTSIAPTARVEVPKPNAFHGGRNAKEIDNFLWSLEQYFRALGITEDARKIDHAPLYLADTAMVWWRRRLLDIERGTCTISTWDDFKRELKKQFYPENAAHEARAKLRRLSHKGSIREYVKEFMETLLEIPDYPDTEALFAFTDGLQNWARLEIERRGARDLATAVSIAESLIELHRRERNPSPRKERNEGSSSHGKDGSCRPYKPKEGHHKVQKEDQGMQRPPLSCFLCDGPHRARECPKKSRLSALIEEREEDPRPQREATIGSLQLCALKVEGQRTVEPKKGLPFVQMKVGGQEVLALVDTGASNNFLREEEAKRLGIPYEREMGWLKAVNSTPNLVHGVARNVKVRIGDWKGTLDFFVVSMDEYQCVLGVDFIDRVKAIPMLFANSICITEGGGTYMVPVLRGSPHRRRPLQPCTWRCRSHHQPTAVVQGKEQHGKGGVLPRVDRRSVRGTHSGVAKGASTKEEGGLCTGKSVAKSPRDVASPRQESPRQNRSWRSRRRCKAKGELVHQATRTREALKHSWSKPKATKSSMDGDKGGGPNDEGVVGIEWGRMSPHKFSLP</sequence>
<reference evidence="4 5" key="1">
    <citation type="journal article" date="2020" name="Mol. Plant">
        <title>The Chromosome-Based Rubber Tree Genome Provides New Insights into Spurge Genome Evolution and Rubber Biosynthesis.</title>
        <authorList>
            <person name="Liu J."/>
            <person name="Shi C."/>
            <person name="Shi C.C."/>
            <person name="Li W."/>
            <person name="Zhang Q.J."/>
            <person name="Zhang Y."/>
            <person name="Li K."/>
            <person name="Lu H.F."/>
            <person name="Shi C."/>
            <person name="Zhu S.T."/>
            <person name="Xiao Z.Y."/>
            <person name="Nan H."/>
            <person name="Yue Y."/>
            <person name="Zhu X.G."/>
            <person name="Wu Y."/>
            <person name="Hong X.N."/>
            <person name="Fan G.Y."/>
            <person name="Tong Y."/>
            <person name="Zhang D."/>
            <person name="Mao C.L."/>
            <person name="Liu Y.L."/>
            <person name="Hao S.J."/>
            <person name="Liu W.Q."/>
            <person name="Lv M.Q."/>
            <person name="Zhang H.B."/>
            <person name="Liu Y."/>
            <person name="Hu-Tang G.R."/>
            <person name="Wang J.P."/>
            <person name="Wang J.H."/>
            <person name="Sun Y.H."/>
            <person name="Ni S.B."/>
            <person name="Chen W.B."/>
            <person name="Zhang X.C."/>
            <person name="Jiao Y.N."/>
            <person name="Eichler E.E."/>
            <person name="Li G.H."/>
            <person name="Liu X."/>
            <person name="Gao L.Z."/>
        </authorList>
    </citation>
    <scope>NUCLEOTIDE SEQUENCE [LARGE SCALE GENOMIC DNA]</scope>
    <source>
        <strain evidence="5">cv. GT1</strain>
        <tissue evidence="4">Leaf</tissue>
    </source>
</reference>
<gene>
    <name evidence="4" type="ORF">GH714_044051</name>
</gene>
<dbReference type="GO" id="GO:0004190">
    <property type="term" value="F:aspartic-type endopeptidase activity"/>
    <property type="evidence" value="ECO:0007669"/>
    <property type="project" value="InterPro"/>
</dbReference>
<evidence type="ECO:0000256" key="1">
    <source>
        <dbReference type="SAM" id="Coils"/>
    </source>
</evidence>
<feature type="compositionally biased region" description="Basic and acidic residues" evidence="2">
    <location>
        <begin position="29"/>
        <end position="39"/>
    </location>
</feature>
<dbReference type="SUPFAM" id="SSF50630">
    <property type="entry name" value="Acid proteases"/>
    <property type="match status" value="1"/>
</dbReference>
<dbReference type="PROSITE" id="PS00141">
    <property type="entry name" value="ASP_PROTEASE"/>
    <property type="match status" value="1"/>
</dbReference>
<feature type="domain" description="Retrotransposon gag" evidence="3">
    <location>
        <begin position="203"/>
        <end position="297"/>
    </location>
</feature>
<dbReference type="EMBL" id="JAAGAX010000164">
    <property type="protein sequence ID" value="KAF2282505.1"/>
    <property type="molecule type" value="Genomic_DNA"/>
</dbReference>
<dbReference type="PANTHER" id="PTHR12917">
    <property type="entry name" value="ASPARTYL PROTEASE DDI-RELATED"/>
    <property type="match status" value="1"/>
</dbReference>
<feature type="compositionally biased region" description="Basic and acidic residues" evidence="2">
    <location>
        <begin position="656"/>
        <end position="672"/>
    </location>
</feature>
<evidence type="ECO:0000259" key="3">
    <source>
        <dbReference type="Pfam" id="PF03732"/>
    </source>
</evidence>
<dbReference type="Pfam" id="PF03732">
    <property type="entry name" value="Retrotrans_gag"/>
    <property type="match status" value="1"/>
</dbReference>
<evidence type="ECO:0000313" key="4">
    <source>
        <dbReference type="EMBL" id="KAF2282505.1"/>
    </source>
</evidence>
<feature type="compositionally biased region" description="Basic residues" evidence="2">
    <location>
        <begin position="646"/>
        <end position="655"/>
    </location>
</feature>
<dbReference type="PANTHER" id="PTHR12917:SF18">
    <property type="entry name" value="DNA DAMAGE-INDUCIBLE PROTEIN 1-LIKE"/>
    <property type="match status" value="1"/>
</dbReference>
<keyword evidence="1" id="KW-0175">Coiled coil</keyword>
<evidence type="ECO:0000313" key="5">
    <source>
        <dbReference type="Proteomes" id="UP000467840"/>
    </source>
</evidence>